<dbReference type="SUPFAM" id="SSF47413">
    <property type="entry name" value="lambda repressor-like DNA-binding domains"/>
    <property type="match status" value="1"/>
</dbReference>
<dbReference type="InterPro" id="IPR010982">
    <property type="entry name" value="Lambda_DNA-bd_dom_sf"/>
</dbReference>
<dbReference type="PANTHER" id="PTHR46797">
    <property type="entry name" value="HTH-TYPE TRANSCRIPTIONAL REGULATOR"/>
    <property type="match status" value="1"/>
</dbReference>
<dbReference type="GO" id="GO:0003677">
    <property type="term" value="F:DNA binding"/>
    <property type="evidence" value="ECO:0007669"/>
    <property type="project" value="UniProtKB-KW"/>
</dbReference>
<accession>A0A7G6YFS1</accession>
<proteinExistence type="predicted"/>
<gene>
    <name evidence="3" type="ORF">F1C12_20950</name>
</gene>
<dbReference type="KEGG" id="lse:F1C12_20950"/>
<dbReference type="PANTHER" id="PTHR46797:SF1">
    <property type="entry name" value="METHYLPHOSPHONATE SYNTHASE"/>
    <property type="match status" value="1"/>
</dbReference>
<keyword evidence="1" id="KW-0238">DNA-binding</keyword>
<organism evidence="3 4">
    <name type="scientific">Leifsonia shinshuensis</name>
    <dbReference type="NCBI Taxonomy" id="150026"/>
    <lineage>
        <taxon>Bacteria</taxon>
        <taxon>Bacillati</taxon>
        <taxon>Actinomycetota</taxon>
        <taxon>Actinomycetes</taxon>
        <taxon>Micrococcales</taxon>
        <taxon>Microbacteriaceae</taxon>
        <taxon>Leifsonia</taxon>
    </lineage>
</organism>
<protein>
    <submittedName>
        <fullName evidence="3">Helix-turn-helix transcriptional regulator</fullName>
    </submittedName>
</protein>
<dbReference type="InterPro" id="IPR001387">
    <property type="entry name" value="Cro/C1-type_HTH"/>
</dbReference>
<feature type="domain" description="HTH cro/C1-type" evidence="2">
    <location>
        <begin position="41"/>
        <end position="95"/>
    </location>
</feature>
<dbReference type="PROSITE" id="PS50943">
    <property type="entry name" value="HTH_CROC1"/>
    <property type="match status" value="1"/>
</dbReference>
<dbReference type="Gene3D" id="1.10.260.40">
    <property type="entry name" value="lambda repressor-like DNA-binding domains"/>
    <property type="match status" value="1"/>
</dbReference>
<dbReference type="GO" id="GO:0005829">
    <property type="term" value="C:cytosol"/>
    <property type="evidence" value="ECO:0007669"/>
    <property type="project" value="TreeGrafter"/>
</dbReference>
<dbReference type="AlphaFoldDB" id="A0A7G6YFS1"/>
<dbReference type="Proteomes" id="UP000515511">
    <property type="component" value="Chromosome"/>
</dbReference>
<evidence type="ECO:0000259" key="2">
    <source>
        <dbReference type="PROSITE" id="PS50943"/>
    </source>
</evidence>
<evidence type="ECO:0000313" key="4">
    <source>
        <dbReference type="Proteomes" id="UP000515511"/>
    </source>
</evidence>
<evidence type="ECO:0000256" key="1">
    <source>
        <dbReference type="ARBA" id="ARBA00023125"/>
    </source>
</evidence>
<dbReference type="Pfam" id="PF13443">
    <property type="entry name" value="HTH_26"/>
    <property type="match status" value="1"/>
</dbReference>
<dbReference type="EMBL" id="CP043641">
    <property type="protein sequence ID" value="QNE37336.1"/>
    <property type="molecule type" value="Genomic_DNA"/>
</dbReference>
<evidence type="ECO:0000313" key="3">
    <source>
        <dbReference type="EMBL" id="QNE37336.1"/>
    </source>
</evidence>
<dbReference type="GO" id="GO:0003700">
    <property type="term" value="F:DNA-binding transcription factor activity"/>
    <property type="evidence" value="ECO:0007669"/>
    <property type="project" value="TreeGrafter"/>
</dbReference>
<name>A0A7G6YFS1_9MICO</name>
<dbReference type="CDD" id="cd00093">
    <property type="entry name" value="HTH_XRE"/>
    <property type="match status" value="1"/>
</dbReference>
<dbReference type="InterPro" id="IPR050807">
    <property type="entry name" value="TransReg_Diox_bact_type"/>
</dbReference>
<reference evidence="4" key="1">
    <citation type="submission" date="2019-09" db="EMBL/GenBank/DDBJ databases">
        <title>Antimicrobial potential of Antarctic Bacteria.</title>
        <authorList>
            <person name="Benaud N."/>
            <person name="Edwards R.J."/>
            <person name="Ferrari B.C."/>
        </authorList>
    </citation>
    <scope>NUCLEOTIDE SEQUENCE [LARGE SCALE GENOMIC DNA]</scope>
    <source>
        <strain evidence="4">INR9</strain>
    </source>
</reference>
<sequence>MSSPRARSSARHCQATLRRLVSIHRVQSETNAIAGRIGENIRGRRERLLYQLDELARRAELQEHTLWRIERGTIMPSVLNLVHLADVLECRPGDLLNGVSATMDGDAG</sequence>